<name>A0AAN6MBE0_9PEZI</name>
<reference evidence="1" key="2">
    <citation type="submission" date="2023-05" db="EMBL/GenBank/DDBJ databases">
        <authorList>
            <consortium name="Lawrence Berkeley National Laboratory"/>
            <person name="Steindorff A."/>
            <person name="Hensen N."/>
            <person name="Bonometti L."/>
            <person name="Westerberg I."/>
            <person name="Brannstrom I.O."/>
            <person name="Guillou S."/>
            <person name="Cros-Aarteil S."/>
            <person name="Calhoun S."/>
            <person name="Haridas S."/>
            <person name="Kuo A."/>
            <person name="Mondo S."/>
            <person name="Pangilinan J."/>
            <person name="Riley R."/>
            <person name="Labutti K."/>
            <person name="Andreopoulos B."/>
            <person name="Lipzen A."/>
            <person name="Chen C."/>
            <person name="Yanf M."/>
            <person name="Daum C."/>
            <person name="Ng V."/>
            <person name="Clum A."/>
            <person name="Ohm R."/>
            <person name="Martin F."/>
            <person name="Silar P."/>
            <person name="Natvig D."/>
            <person name="Lalanne C."/>
            <person name="Gautier V."/>
            <person name="Ament-Velasquez S.L."/>
            <person name="Kruys A."/>
            <person name="Hutchinson M.I."/>
            <person name="Powell A.J."/>
            <person name="Barry K."/>
            <person name="Miller A.N."/>
            <person name="Grigoriev I.V."/>
            <person name="Debuchy R."/>
            <person name="Gladieux P."/>
            <person name="Thoren M.H."/>
            <person name="Johannesson H."/>
        </authorList>
    </citation>
    <scope>NUCLEOTIDE SEQUENCE</scope>
    <source>
        <strain evidence="1">CBS 103.79</strain>
    </source>
</reference>
<gene>
    <name evidence="1" type="ORF">C8A05DRAFT_39159</name>
</gene>
<evidence type="ECO:0000313" key="1">
    <source>
        <dbReference type="EMBL" id="KAK3897297.1"/>
    </source>
</evidence>
<proteinExistence type="predicted"/>
<reference evidence="1" key="1">
    <citation type="journal article" date="2023" name="Mol. Phylogenet. Evol.">
        <title>Genome-scale phylogeny and comparative genomics of the fungal order Sordariales.</title>
        <authorList>
            <person name="Hensen N."/>
            <person name="Bonometti L."/>
            <person name="Westerberg I."/>
            <person name="Brannstrom I.O."/>
            <person name="Guillou S."/>
            <person name="Cros-Aarteil S."/>
            <person name="Calhoun S."/>
            <person name="Haridas S."/>
            <person name="Kuo A."/>
            <person name="Mondo S."/>
            <person name="Pangilinan J."/>
            <person name="Riley R."/>
            <person name="LaButti K."/>
            <person name="Andreopoulos B."/>
            <person name="Lipzen A."/>
            <person name="Chen C."/>
            <person name="Yan M."/>
            <person name="Daum C."/>
            <person name="Ng V."/>
            <person name="Clum A."/>
            <person name="Steindorff A."/>
            <person name="Ohm R.A."/>
            <person name="Martin F."/>
            <person name="Silar P."/>
            <person name="Natvig D.O."/>
            <person name="Lalanne C."/>
            <person name="Gautier V."/>
            <person name="Ament-Velasquez S.L."/>
            <person name="Kruys A."/>
            <person name="Hutchinson M.I."/>
            <person name="Powell A.J."/>
            <person name="Barry K."/>
            <person name="Miller A.N."/>
            <person name="Grigoriev I.V."/>
            <person name="Debuchy R."/>
            <person name="Gladieux P."/>
            <person name="Hiltunen Thoren M."/>
            <person name="Johannesson H."/>
        </authorList>
    </citation>
    <scope>NUCLEOTIDE SEQUENCE</scope>
    <source>
        <strain evidence="1">CBS 103.79</strain>
    </source>
</reference>
<sequence>MSFDPVMPPYNASDPAARFLSASCLDFLFIELVPLAYRVTNELDVVAREDEAAASLLGDGSGGEGGL</sequence>
<organism evidence="1 2">
    <name type="scientific">Staphylotrichum tortipilum</name>
    <dbReference type="NCBI Taxonomy" id="2831512"/>
    <lineage>
        <taxon>Eukaryota</taxon>
        <taxon>Fungi</taxon>
        <taxon>Dikarya</taxon>
        <taxon>Ascomycota</taxon>
        <taxon>Pezizomycotina</taxon>
        <taxon>Sordariomycetes</taxon>
        <taxon>Sordariomycetidae</taxon>
        <taxon>Sordariales</taxon>
        <taxon>Chaetomiaceae</taxon>
        <taxon>Staphylotrichum</taxon>
    </lineage>
</organism>
<keyword evidence="2" id="KW-1185">Reference proteome</keyword>
<comment type="caution">
    <text evidence="1">The sequence shown here is derived from an EMBL/GenBank/DDBJ whole genome shotgun (WGS) entry which is preliminary data.</text>
</comment>
<dbReference type="AlphaFoldDB" id="A0AAN6MBE0"/>
<evidence type="ECO:0000313" key="2">
    <source>
        <dbReference type="Proteomes" id="UP001303889"/>
    </source>
</evidence>
<dbReference type="Proteomes" id="UP001303889">
    <property type="component" value="Unassembled WGS sequence"/>
</dbReference>
<feature type="non-terminal residue" evidence="1">
    <location>
        <position position="67"/>
    </location>
</feature>
<dbReference type="EMBL" id="MU856207">
    <property type="protein sequence ID" value="KAK3897297.1"/>
    <property type="molecule type" value="Genomic_DNA"/>
</dbReference>
<protein>
    <submittedName>
        <fullName evidence="1">Uncharacterized protein</fullName>
    </submittedName>
</protein>
<accession>A0AAN6MBE0</accession>